<reference evidence="5" key="1">
    <citation type="journal article" date="2020" name="mSystems">
        <title>Genome- and Community-Level Interaction Insights into Carbon Utilization and Element Cycling Functions of Hydrothermarchaeota in Hydrothermal Sediment.</title>
        <authorList>
            <person name="Zhou Z."/>
            <person name="Liu Y."/>
            <person name="Xu W."/>
            <person name="Pan J."/>
            <person name="Luo Z.H."/>
            <person name="Li M."/>
        </authorList>
    </citation>
    <scope>NUCLEOTIDE SEQUENCE [LARGE SCALE GENOMIC DNA]</scope>
    <source>
        <strain evidence="5">SpSt-618</strain>
    </source>
</reference>
<dbReference type="AlphaFoldDB" id="A0A7J3I7Y2"/>
<dbReference type="GO" id="GO:0006355">
    <property type="term" value="P:regulation of DNA-templated transcription"/>
    <property type="evidence" value="ECO:0007669"/>
    <property type="project" value="InterPro"/>
</dbReference>
<dbReference type="InterPro" id="IPR013196">
    <property type="entry name" value="HTH_11"/>
</dbReference>
<comment type="caution">
    <text evidence="5">The sequence shown here is derived from an EMBL/GenBank/DDBJ whole genome shotgun (WGS) entry which is preliminary data.</text>
</comment>
<dbReference type="SUPFAM" id="SSF46785">
    <property type="entry name" value="Winged helix' DNA-binding domain"/>
    <property type="match status" value="1"/>
</dbReference>
<accession>A0A7J3I7Y2</accession>
<protein>
    <submittedName>
        <fullName evidence="5">Biotin--[acetyl-CoA-carboxylase] ligase</fullName>
        <ecNumber evidence="5">6.3.4.15</ecNumber>
    </submittedName>
</protein>
<dbReference type="GO" id="GO:0005737">
    <property type="term" value="C:cytoplasm"/>
    <property type="evidence" value="ECO:0007669"/>
    <property type="project" value="TreeGrafter"/>
</dbReference>
<name>A0A7J3I7Y2_9CREN</name>
<dbReference type="NCBIfam" id="TIGR00121">
    <property type="entry name" value="birA_ligase"/>
    <property type="match status" value="1"/>
</dbReference>
<dbReference type="Gene3D" id="1.10.10.10">
    <property type="entry name" value="Winged helix-like DNA-binding domain superfamily/Winged helix DNA-binding domain"/>
    <property type="match status" value="1"/>
</dbReference>
<dbReference type="HAMAP" id="MF_00978">
    <property type="entry name" value="Bifunct_BirA"/>
    <property type="match status" value="1"/>
</dbReference>
<dbReference type="InterPro" id="IPR003142">
    <property type="entry name" value="BPL_C"/>
</dbReference>
<dbReference type="InterPro" id="IPR030855">
    <property type="entry name" value="Bifunct_BirA"/>
</dbReference>
<dbReference type="InterPro" id="IPR036388">
    <property type="entry name" value="WH-like_DNA-bd_sf"/>
</dbReference>
<dbReference type="Pfam" id="PF08279">
    <property type="entry name" value="HTH_11"/>
    <property type="match status" value="1"/>
</dbReference>
<dbReference type="InterPro" id="IPR004143">
    <property type="entry name" value="BPL_LPL_catalytic"/>
</dbReference>
<dbReference type="EMBL" id="DTAI01000117">
    <property type="protein sequence ID" value="HGN36695.1"/>
    <property type="molecule type" value="Genomic_DNA"/>
</dbReference>
<gene>
    <name evidence="5" type="ORF">ENT87_04000</name>
</gene>
<evidence type="ECO:0000256" key="2">
    <source>
        <dbReference type="ARBA" id="ARBA00022741"/>
    </source>
</evidence>
<keyword evidence="2" id="KW-0547">Nucleotide-binding</keyword>
<dbReference type="SUPFAM" id="SSF50037">
    <property type="entry name" value="C-terminal domain of transcriptional repressors"/>
    <property type="match status" value="1"/>
</dbReference>
<feature type="domain" description="BPL/LPL catalytic" evidence="4">
    <location>
        <begin position="74"/>
        <end position="256"/>
    </location>
</feature>
<dbReference type="Pfam" id="PF03099">
    <property type="entry name" value="BPL_LplA_LipB"/>
    <property type="match status" value="1"/>
</dbReference>
<dbReference type="SUPFAM" id="SSF55681">
    <property type="entry name" value="Class II aaRS and biotin synthetases"/>
    <property type="match status" value="1"/>
</dbReference>
<dbReference type="EC" id="6.3.4.15" evidence="5"/>
<proteinExistence type="inferred from homology"/>
<sequence>MCMAGGFRVELVRILMSSEGFVSGSKIAQLLGVSRATVNRLIRELEDMGFVVESHPRLGYRIVVHNDLERVGGREIYRGFTTYRVEYMRECSSTQDVVDALAREGAPEGTTVVCERLSRGRGRLGRRWEADEGGLWLTVLLRPPSIKSLQLFSLASGVAVAKSIRGLLNIDARVKWPNDVLIGEKKVCGILIEARAEADRVHHIMLGIGVNVNNSLPPELQDSAIALKSVVGVEVPRAPLLKSIIREIDSAYRRITEGSLADILGEWTLYSSTIGRRVRALTPDEEIEGVAVGLDEDGALLIRVGSGEVKRVVAGDIVHLREYKPAKL</sequence>
<dbReference type="InterPro" id="IPR004408">
    <property type="entry name" value="Biotin_CoA_COase_ligase"/>
</dbReference>
<dbReference type="Gene3D" id="3.30.930.10">
    <property type="entry name" value="Bira Bifunctional Protein, Domain 2"/>
    <property type="match status" value="1"/>
</dbReference>
<dbReference type="PROSITE" id="PS51733">
    <property type="entry name" value="BPL_LPL_CATALYTIC"/>
    <property type="match status" value="1"/>
</dbReference>
<evidence type="ECO:0000256" key="3">
    <source>
        <dbReference type="ARBA" id="ARBA00022840"/>
    </source>
</evidence>
<dbReference type="Pfam" id="PF02237">
    <property type="entry name" value="BPL_C"/>
    <property type="match status" value="1"/>
</dbReference>
<dbReference type="CDD" id="cd16442">
    <property type="entry name" value="BPL"/>
    <property type="match status" value="1"/>
</dbReference>
<keyword evidence="3" id="KW-0067">ATP-binding</keyword>
<evidence type="ECO:0000313" key="5">
    <source>
        <dbReference type="EMBL" id="HGN36695.1"/>
    </source>
</evidence>
<dbReference type="InterPro" id="IPR008988">
    <property type="entry name" value="Transcriptional_repressor_C"/>
</dbReference>
<evidence type="ECO:0000259" key="4">
    <source>
        <dbReference type="PROSITE" id="PS51733"/>
    </source>
</evidence>
<dbReference type="PANTHER" id="PTHR12835:SF5">
    <property type="entry name" value="BIOTIN--PROTEIN LIGASE"/>
    <property type="match status" value="1"/>
</dbReference>
<dbReference type="Gene3D" id="2.30.30.100">
    <property type="match status" value="1"/>
</dbReference>
<dbReference type="GO" id="GO:0005524">
    <property type="term" value="F:ATP binding"/>
    <property type="evidence" value="ECO:0007669"/>
    <property type="project" value="UniProtKB-KW"/>
</dbReference>
<dbReference type="InterPro" id="IPR045864">
    <property type="entry name" value="aa-tRNA-synth_II/BPL/LPL"/>
</dbReference>
<dbReference type="PANTHER" id="PTHR12835">
    <property type="entry name" value="BIOTIN PROTEIN LIGASE"/>
    <property type="match status" value="1"/>
</dbReference>
<organism evidence="5">
    <name type="scientific">Ignisphaera aggregans</name>
    <dbReference type="NCBI Taxonomy" id="334771"/>
    <lineage>
        <taxon>Archaea</taxon>
        <taxon>Thermoproteota</taxon>
        <taxon>Thermoprotei</taxon>
        <taxon>Desulfurococcales</taxon>
        <taxon>Desulfurococcaceae</taxon>
        <taxon>Ignisphaera</taxon>
    </lineage>
</organism>
<keyword evidence="1 5" id="KW-0436">Ligase</keyword>
<evidence type="ECO:0000256" key="1">
    <source>
        <dbReference type="ARBA" id="ARBA00022598"/>
    </source>
</evidence>
<dbReference type="GO" id="GO:0004077">
    <property type="term" value="F:biotin--[biotin carboxyl-carrier protein] ligase activity"/>
    <property type="evidence" value="ECO:0007669"/>
    <property type="project" value="UniProtKB-EC"/>
</dbReference>
<dbReference type="InterPro" id="IPR036390">
    <property type="entry name" value="WH_DNA-bd_sf"/>
</dbReference>